<evidence type="ECO:0000313" key="1">
    <source>
        <dbReference type="EMBL" id="GHF00514.1"/>
    </source>
</evidence>
<comment type="caution">
    <text evidence="1">The sequence shown here is derived from an EMBL/GenBank/DDBJ whole genome shotgun (WGS) entry which is preliminary data.</text>
</comment>
<evidence type="ECO:0000313" key="2">
    <source>
        <dbReference type="Proteomes" id="UP000641386"/>
    </source>
</evidence>
<keyword evidence="2" id="KW-1185">Reference proteome</keyword>
<dbReference type="AlphaFoldDB" id="A0A919E0Y7"/>
<sequence length="70" mass="8409">MSCRYFGISRQAYYTWYRRYQAEGVEGLRTRSKAPKTSPNETHVEIVGKIIYLRQNYHFGPEKIAMYLKR</sequence>
<accession>A0A919E0Y7</accession>
<dbReference type="Pfam" id="PF13565">
    <property type="entry name" value="HTH_32"/>
    <property type="match status" value="1"/>
</dbReference>
<gene>
    <name evidence="1" type="ORF">GCM10014715_65850</name>
</gene>
<dbReference type="Proteomes" id="UP000641386">
    <property type="component" value="Unassembled WGS sequence"/>
</dbReference>
<dbReference type="InterPro" id="IPR009057">
    <property type="entry name" value="Homeodomain-like_sf"/>
</dbReference>
<evidence type="ECO:0008006" key="3">
    <source>
        <dbReference type="Google" id="ProtNLM"/>
    </source>
</evidence>
<dbReference type="Gene3D" id="1.10.10.10">
    <property type="entry name" value="Winged helix-like DNA-binding domain superfamily/Winged helix DNA-binding domain"/>
    <property type="match status" value="1"/>
</dbReference>
<name>A0A919E0Y7_9ACTN</name>
<reference evidence="1" key="2">
    <citation type="submission" date="2020-09" db="EMBL/GenBank/DDBJ databases">
        <authorList>
            <person name="Sun Q."/>
            <person name="Ohkuma M."/>
        </authorList>
    </citation>
    <scope>NUCLEOTIDE SEQUENCE</scope>
    <source>
        <strain evidence="1">JCM 3302</strain>
    </source>
</reference>
<organism evidence="1 2">
    <name type="scientific">Streptomyces spiralis</name>
    <dbReference type="NCBI Taxonomy" id="66376"/>
    <lineage>
        <taxon>Bacteria</taxon>
        <taxon>Bacillati</taxon>
        <taxon>Actinomycetota</taxon>
        <taxon>Actinomycetes</taxon>
        <taxon>Kitasatosporales</taxon>
        <taxon>Streptomycetaceae</taxon>
        <taxon>Streptomyces</taxon>
    </lineage>
</organism>
<proteinExistence type="predicted"/>
<reference evidence="1" key="1">
    <citation type="journal article" date="2014" name="Int. J. Syst. Evol. Microbiol.">
        <title>Complete genome sequence of Corynebacterium casei LMG S-19264T (=DSM 44701T), isolated from a smear-ripened cheese.</title>
        <authorList>
            <consortium name="US DOE Joint Genome Institute (JGI-PGF)"/>
            <person name="Walter F."/>
            <person name="Albersmeier A."/>
            <person name="Kalinowski J."/>
            <person name="Ruckert C."/>
        </authorList>
    </citation>
    <scope>NUCLEOTIDE SEQUENCE</scope>
    <source>
        <strain evidence="1">JCM 3302</strain>
    </source>
</reference>
<dbReference type="InterPro" id="IPR036388">
    <property type="entry name" value="WH-like_DNA-bd_sf"/>
</dbReference>
<dbReference type="RefSeq" id="WP_229903889.1">
    <property type="nucleotide sequence ID" value="NZ_BNBC01000040.1"/>
</dbReference>
<dbReference type="EMBL" id="BNBC01000040">
    <property type="protein sequence ID" value="GHF00514.1"/>
    <property type="molecule type" value="Genomic_DNA"/>
</dbReference>
<dbReference type="SUPFAM" id="SSF46689">
    <property type="entry name" value="Homeodomain-like"/>
    <property type="match status" value="1"/>
</dbReference>
<protein>
    <recommendedName>
        <fullName evidence="3">Transposase</fullName>
    </recommendedName>
</protein>